<evidence type="ECO:0000256" key="4">
    <source>
        <dbReference type="SAM" id="MobiDB-lite"/>
    </source>
</evidence>
<gene>
    <name evidence="8" type="ORF">Tco_1082017</name>
</gene>
<feature type="compositionally biased region" description="Basic residues" evidence="4">
    <location>
        <begin position="505"/>
        <end position="515"/>
    </location>
</feature>
<evidence type="ECO:0000313" key="8">
    <source>
        <dbReference type="EMBL" id="GJT93172.1"/>
    </source>
</evidence>
<dbReference type="InterPro" id="IPR057670">
    <property type="entry name" value="SH3_retrovirus"/>
</dbReference>
<name>A0ABQ5I1A9_9ASTR</name>
<feature type="coiled-coil region" evidence="3">
    <location>
        <begin position="42"/>
        <end position="69"/>
    </location>
</feature>
<dbReference type="PANTHER" id="PTHR42648">
    <property type="entry name" value="TRANSPOSASE, PUTATIVE-RELATED"/>
    <property type="match status" value="1"/>
</dbReference>
<feature type="compositionally biased region" description="Polar residues" evidence="4">
    <location>
        <begin position="456"/>
        <end position="479"/>
    </location>
</feature>
<dbReference type="InterPro" id="IPR025724">
    <property type="entry name" value="GAG-pre-integrase_dom"/>
</dbReference>
<organism evidence="8 9">
    <name type="scientific">Tanacetum coccineum</name>
    <dbReference type="NCBI Taxonomy" id="301880"/>
    <lineage>
        <taxon>Eukaryota</taxon>
        <taxon>Viridiplantae</taxon>
        <taxon>Streptophyta</taxon>
        <taxon>Embryophyta</taxon>
        <taxon>Tracheophyta</taxon>
        <taxon>Spermatophyta</taxon>
        <taxon>Magnoliopsida</taxon>
        <taxon>eudicotyledons</taxon>
        <taxon>Gunneridae</taxon>
        <taxon>Pentapetalae</taxon>
        <taxon>asterids</taxon>
        <taxon>campanulids</taxon>
        <taxon>Asterales</taxon>
        <taxon>Asteraceae</taxon>
        <taxon>Asteroideae</taxon>
        <taxon>Anthemideae</taxon>
        <taxon>Anthemidinae</taxon>
        <taxon>Tanacetum</taxon>
    </lineage>
</organism>
<proteinExistence type="predicted"/>
<dbReference type="Pfam" id="PF13976">
    <property type="entry name" value="gag_pre-integrs"/>
    <property type="match status" value="1"/>
</dbReference>
<feature type="domain" description="Reverse transcriptase Ty1/copia-type" evidence="5">
    <location>
        <begin position="969"/>
        <end position="1056"/>
    </location>
</feature>
<evidence type="ECO:0000256" key="3">
    <source>
        <dbReference type="SAM" id="Coils"/>
    </source>
</evidence>
<keyword evidence="9" id="KW-1185">Reference proteome</keyword>
<evidence type="ECO:0000259" key="5">
    <source>
        <dbReference type="Pfam" id="PF07727"/>
    </source>
</evidence>
<sequence>MDKEFVLENKNKELENIFSQRIKLILYDVNVLSNTHDVLSVVNEEETLILAEENRLKMVEKQNDSIMKKEKINITSINYSELNKLAENFGKCFVPQQELSTEQIFDKVVKVRTTPDAITEGSWDFELIKKVFLTEIIPWLNKLKEFFQEFDKGLLDEITEVQIVFTQMEAAIEQCSVDRKCCEIEQKQFLIENNRFLDKIISQEIMNIVLNSPVVICDSKKKNEDSMDTCNKCLELEAELVKKNDVYIELSKQFSNIEQHSISLEIAKQLNKEIFQKDKSTQLQAKDTVVSKLKEKIHSLRENVNLAKVKKDIDEIETINIELEPSVAKLLSENEKKLKGKTVIDNVVSKPHATTIAPGMFKLNLESLALKVLKNEDAHLEYIKHFREHANILQEIVESTKELSPLDSNLDSGCKPSEKLVVVTPKKKDKKVRFADPVTSSRNTQKQVDSHKPKDSNQPLLHSTGVINSTGASRSKPTGNTKNNKISQSSSSNKTNKVEDQSRNIKSRKNKKNRVSKTECNAYVMQSVLNANSKSVSAIYNECLFDANHDKCVLDYVHDVNVLSKSKLVKRKNKKQIWKPMVGNRCPLTRFISTKVAPLKEITTKPVVTPTPGILVYSRRPKAPKSVVQIVKWYLNSGCSKHIAKIIGYGDYQIGNVTISRVYYVEGLGHNLFFVGQFCDSSLEVAFHKHTCFVCNLEGVDLLTGSQGTNLYTLFIGDMMKSSLICVLSKASKTKSWLWHRRLSHLNFGTINQLAKQVLVRGLPKLKFEKDHLYSTCSLGKSKKQSHKPKSKDTNQEKLYLLHMDLCRPMRVEKAVATASYTQNHSLIRLHHEKTPYELLHDRKPDLSYLHVFRALCYPTNDSENLGKLKAKADVGIFIGYAPAKKAYWIYNRHTRRIMETIHIDFDELTSMASEQSRSGPTLHEMTPETLSSGLMPQTPSSTPFDLVPRSDCVMIITLKWIYKVKLDKLGAIRIFLAFAAHMNMVVYQMDVKTAFLNGILREEVYVSQPGGFVDLENPNHVYKLRKALYRLKQAPRALYDLVSSFLLSQKFSKGTIDPTFDPMDTPMVEKSKLDADLQGKEVDHIRYRGMIGSLIYLTATKRIFRYLKGTINMGLWYSKDSCIALTTFADAYHAGCQDTIKSTSGSMQLLGDRLVSWSSKKPKSIAISGTEVEYIALIEYQLADIFTKALGRERLDFLINKLGIRNVPEIFMQQFWYTIKKILDIYLRVEGEGFTKVQDDATLTFLIDLGYKCPLHKYTNMYLDHMHQPWRTLAAIINKCLSRKTASNDRLRKSKINILWGMFYRENVDYPELIWEDIVV</sequence>
<evidence type="ECO:0000259" key="6">
    <source>
        <dbReference type="Pfam" id="PF13976"/>
    </source>
</evidence>
<comment type="caution">
    <text evidence="8">The sequence shown here is derived from an EMBL/GenBank/DDBJ whole genome shotgun (WGS) entry which is preliminary data.</text>
</comment>
<feature type="domain" description="GAG-pre-integrase" evidence="6">
    <location>
        <begin position="710"/>
        <end position="782"/>
    </location>
</feature>
<evidence type="ECO:0000256" key="1">
    <source>
        <dbReference type="ARBA" id="ARBA00022723"/>
    </source>
</evidence>
<dbReference type="InterPro" id="IPR039537">
    <property type="entry name" value="Retrotran_Ty1/copia-like"/>
</dbReference>
<keyword evidence="2" id="KW-0378">Hydrolase</keyword>
<accession>A0ABQ5I1A9</accession>
<evidence type="ECO:0000256" key="2">
    <source>
        <dbReference type="ARBA" id="ARBA00022801"/>
    </source>
</evidence>
<feature type="compositionally biased region" description="Low complexity" evidence="4">
    <location>
        <begin position="480"/>
        <end position="495"/>
    </location>
</feature>
<keyword evidence="3" id="KW-0175">Coiled coil</keyword>
<reference evidence="8" key="1">
    <citation type="journal article" date="2022" name="Int. J. Mol. Sci.">
        <title>Draft Genome of Tanacetum Coccineum: Genomic Comparison of Closely Related Tanacetum-Family Plants.</title>
        <authorList>
            <person name="Yamashiro T."/>
            <person name="Shiraishi A."/>
            <person name="Nakayama K."/>
            <person name="Satake H."/>
        </authorList>
    </citation>
    <scope>NUCLEOTIDE SEQUENCE</scope>
</reference>
<dbReference type="Proteomes" id="UP001151760">
    <property type="component" value="Unassembled WGS sequence"/>
</dbReference>
<evidence type="ECO:0000259" key="7">
    <source>
        <dbReference type="Pfam" id="PF25597"/>
    </source>
</evidence>
<dbReference type="EMBL" id="BQNB010020179">
    <property type="protein sequence ID" value="GJT93172.1"/>
    <property type="molecule type" value="Genomic_DNA"/>
</dbReference>
<feature type="region of interest" description="Disordered" evidence="4">
    <location>
        <begin position="421"/>
        <end position="516"/>
    </location>
</feature>
<feature type="compositionally biased region" description="Polar residues" evidence="4">
    <location>
        <begin position="438"/>
        <end position="447"/>
    </location>
</feature>
<dbReference type="Pfam" id="PF07727">
    <property type="entry name" value="RVT_2"/>
    <property type="match status" value="1"/>
</dbReference>
<dbReference type="Pfam" id="PF25597">
    <property type="entry name" value="SH3_retrovirus"/>
    <property type="match status" value="1"/>
</dbReference>
<evidence type="ECO:0000313" key="9">
    <source>
        <dbReference type="Proteomes" id="UP001151760"/>
    </source>
</evidence>
<feature type="domain" description="Retroviral polymerase SH3-like" evidence="7">
    <location>
        <begin position="856"/>
        <end position="915"/>
    </location>
</feature>
<keyword evidence="1" id="KW-0479">Metal-binding</keyword>
<protein>
    <submittedName>
        <fullName evidence="8">Retrovirus-related pol polyprotein from transposon TNT 1-94</fullName>
    </submittedName>
</protein>
<feature type="coiled-coil region" evidence="3">
    <location>
        <begin position="283"/>
        <end position="310"/>
    </location>
</feature>
<reference evidence="8" key="2">
    <citation type="submission" date="2022-01" db="EMBL/GenBank/DDBJ databases">
        <authorList>
            <person name="Yamashiro T."/>
            <person name="Shiraishi A."/>
            <person name="Satake H."/>
            <person name="Nakayama K."/>
        </authorList>
    </citation>
    <scope>NUCLEOTIDE SEQUENCE</scope>
</reference>
<dbReference type="InterPro" id="IPR013103">
    <property type="entry name" value="RVT_2"/>
</dbReference>
<dbReference type="PANTHER" id="PTHR42648:SF32">
    <property type="entry name" value="RIBONUCLEASE H-LIKE DOMAIN, GAG-PRE-INTEGRASE DOMAIN PROTEIN-RELATED"/>
    <property type="match status" value="1"/>
</dbReference>
<feature type="non-terminal residue" evidence="8">
    <location>
        <position position="1321"/>
    </location>
</feature>